<dbReference type="PANTHER" id="PTHR47964">
    <property type="entry name" value="ATP-DEPENDENT DNA HELICASE HOMOLOG RECG, CHLOROPLASTIC"/>
    <property type="match status" value="1"/>
</dbReference>
<dbReference type="Pfam" id="PF00271">
    <property type="entry name" value="Helicase_C"/>
    <property type="match status" value="1"/>
</dbReference>
<evidence type="ECO:0000256" key="9">
    <source>
        <dbReference type="ARBA" id="ARBA00023204"/>
    </source>
</evidence>
<dbReference type="OrthoDB" id="9804325at2"/>
<dbReference type="GO" id="GO:0000716">
    <property type="term" value="P:transcription-coupled nucleotide-excision repair, DNA damage recognition"/>
    <property type="evidence" value="ECO:0007669"/>
    <property type="project" value="UniProtKB-UniRule"/>
</dbReference>
<evidence type="ECO:0000313" key="17">
    <source>
        <dbReference type="Proteomes" id="UP000221394"/>
    </source>
</evidence>
<dbReference type="Gene3D" id="3.30.2060.10">
    <property type="entry name" value="Penicillin-binding protein 1b domain"/>
    <property type="match status" value="1"/>
</dbReference>
<feature type="domain" description="Helicase ATP-binding" evidence="14">
    <location>
        <begin position="663"/>
        <end position="824"/>
    </location>
</feature>
<organism evidence="16 17">
    <name type="scientific">Flavimobilis soli</name>
    <dbReference type="NCBI Taxonomy" id="442709"/>
    <lineage>
        <taxon>Bacteria</taxon>
        <taxon>Bacillati</taxon>
        <taxon>Actinomycetota</taxon>
        <taxon>Actinomycetes</taxon>
        <taxon>Micrococcales</taxon>
        <taxon>Jonesiaceae</taxon>
        <taxon>Flavimobilis</taxon>
    </lineage>
</organism>
<evidence type="ECO:0000256" key="2">
    <source>
        <dbReference type="ARBA" id="ARBA00022490"/>
    </source>
</evidence>
<dbReference type="Gene3D" id="2.40.10.170">
    <property type="match status" value="1"/>
</dbReference>
<evidence type="ECO:0000256" key="8">
    <source>
        <dbReference type="ARBA" id="ARBA00023125"/>
    </source>
</evidence>
<keyword evidence="4 13" id="KW-0227">DNA damage</keyword>
<dbReference type="SMART" id="SM01058">
    <property type="entry name" value="CarD_TRCF"/>
    <property type="match status" value="1"/>
</dbReference>
<dbReference type="AlphaFoldDB" id="A0A2A9EFC6"/>
<sequence>MSLTGVLSLLRQDPAVAAALEHVHARGELDVVTPSGARPPLLALLAGAHGQDDAAVQGARPLVVVTATGREADDLAAALACYLPHDDVAVLPAWETLPHERLSPRSDTVARRLAVMRRLAHPTPEHGPAGPVRVLVVPVRALMQPVVEGLGDLDPVQLAAGQQADLTEVAEQLVAAAYTRVDMVERRGEFAVRGGILDVFPPTEDHPLRIEFWGEEVEEIRWFAVADQRSLEIAEHGLWAPPCRELLLTPEVRERAAALIPQLPGATEMLDRMSQGIAVEGMESLSPALVDRMVPVLDLVPDESLLVLSDPERVRRRAHDLVSTTEEFLAAAWTSAAAGGSVPIDLSAASFMSLADLRAISARRALGWWTLSPFGQGPEEDDVEPGLETDGATLRMRARDVVAYHGDVERALDDVRGLQRAGWRLVLATEGPGPAKRMAEQLGAAETAARLVPDVPAAPEGGVVHVVTASVGAGFVDEELRLAVFSEQDITGRAGATTKDMRRMPSRRRNVVDPLSLRAGDYVVHEQHGVGRFVELVQRTLGSGANAATREYLVVEYASSKRGHPGDRLFVPTDQLDLVTKYTGGEAPTLNKMGGSDWSRTKAKARKHVKEIAGELVRLYSARMATQGHAFGPDTPWQRELEDAFAYVETPDQLATIEEVKADMEKPVPMDRLVCGDVGYGKTEIAVRAAFKAVQDGKQVAVLVPTTLLVQQHFDTFSERYSAFPVKVRALSRFQTDAEANAVLEGLKDGSVDVVIGTHRLLSGSVRFKDLGLVIVDEEQRFGVEHKETLKQLRTNVDVLAMSATPIPRTLEMAVTGIREMSTLQTPPEERHPVLTYVGAYDDKQITAAIRRELLREGQVFYVHNKVDTISKTAARLQELVPEARIATAHGKMNEAQLEQVIMDFWDRKFDVLVSTTIIETGLDISNANTLILERADVLGLSQLHQLRGRVGRGRDRAYAYFLYPPEKPLTETAHDRLATMAAHTDLGAGMQIAMKDLEIRGAGNLLGGEQSGHIQGVGFDLYVRMVGEAVAAYRGDAEEEAPEVTIELPVDAHIPHDYIAHERLRLEAYQKIAAAQTSAALDEVRAELTDRYGAVPEVVSALFDVAAFRNHARAAGLSDVTAQGKFVRFAPVDLPESATLRLKRLYPGTVLKPAIRAVLVPFPTTARIGGRPLRGAEVLTWATELIDAVIGGSVSAAAGVGTAGASGSAR</sequence>
<dbReference type="Gene3D" id="3.90.1150.50">
    <property type="entry name" value="Transcription-repair-coupling factor, D7 domain"/>
    <property type="match status" value="1"/>
</dbReference>
<dbReference type="PROSITE" id="PS51194">
    <property type="entry name" value="HELICASE_CTER"/>
    <property type="match status" value="1"/>
</dbReference>
<comment type="caution">
    <text evidence="16">The sequence shown here is derived from an EMBL/GenBank/DDBJ whole genome shotgun (WGS) entry which is preliminary data.</text>
</comment>
<dbReference type="Pfam" id="PF17757">
    <property type="entry name" value="UvrB_inter"/>
    <property type="match status" value="1"/>
</dbReference>
<keyword evidence="3 13" id="KW-0547">Nucleotide-binding</keyword>
<dbReference type="SUPFAM" id="SSF52540">
    <property type="entry name" value="P-loop containing nucleoside triphosphate hydrolases"/>
    <property type="match status" value="4"/>
</dbReference>
<comment type="similarity">
    <text evidence="11 13">In the C-terminal section; belongs to the helicase family. RecG subfamily.</text>
</comment>
<dbReference type="Gene3D" id="3.40.50.300">
    <property type="entry name" value="P-loop containing nucleotide triphosphate hydrolases"/>
    <property type="match status" value="2"/>
</dbReference>
<evidence type="ECO:0000256" key="11">
    <source>
        <dbReference type="ARBA" id="ARBA00061399"/>
    </source>
</evidence>
<dbReference type="EC" id="3.6.4.-" evidence="13"/>
<dbReference type="InterPro" id="IPR036101">
    <property type="entry name" value="CarD-like/TRCF_RID_sf"/>
</dbReference>
<comment type="subcellular location">
    <subcellularLocation>
        <location evidence="1 13">Cytoplasm</location>
    </subcellularLocation>
</comment>
<evidence type="ECO:0000259" key="14">
    <source>
        <dbReference type="PROSITE" id="PS51192"/>
    </source>
</evidence>
<dbReference type="InterPro" id="IPR037235">
    <property type="entry name" value="TRCF-like_C_D7"/>
</dbReference>
<reference evidence="16 17" key="1">
    <citation type="submission" date="2017-10" db="EMBL/GenBank/DDBJ databases">
        <title>Sequencing the genomes of 1000 actinobacteria strains.</title>
        <authorList>
            <person name="Klenk H.-P."/>
        </authorList>
    </citation>
    <scope>NUCLEOTIDE SEQUENCE [LARGE SCALE GENOMIC DNA]</scope>
    <source>
        <strain evidence="16 17">DSM 21574</strain>
    </source>
</reference>
<dbReference type="InterPro" id="IPR014001">
    <property type="entry name" value="Helicase_ATP-bd"/>
</dbReference>
<comment type="similarity">
    <text evidence="10 13">In the N-terminal section; belongs to the UvrB family.</text>
</comment>
<proteinExistence type="inferred from homology"/>
<dbReference type="Pfam" id="PF03461">
    <property type="entry name" value="TRCF"/>
    <property type="match status" value="1"/>
</dbReference>
<dbReference type="SMART" id="SM00487">
    <property type="entry name" value="DEXDc"/>
    <property type="match status" value="1"/>
</dbReference>
<dbReference type="InterPro" id="IPR041471">
    <property type="entry name" value="UvrB_inter"/>
</dbReference>
<keyword evidence="8 13" id="KW-0238">DNA-binding</keyword>
<keyword evidence="5 13" id="KW-0378">Hydrolase</keyword>
<dbReference type="HAMAP" id="MF_00969">
    <property type="entry name" value="TRCF"/>
    <property type="match status" value="1"/>
</dbReference>
<dbReference type="SUPFAM" id="SSF141259">
    <property type="entry name" value="CarD-like"/>
    <property type="match status" value="1"/>
</dbReference>
<dbReference type="PROSITE" id="PS51192">
    <property type="entry name" value="HELICASE_ATP_BIND_1"/>
    <property type="match status" value="1"/>
</dbReference>
<protein>
    <recommendedName>
        <fullName evidence="12 13">Transcription-repair-coupling factor</fullName>
        <shortName evidence="13">TRCF</shortName>
        <ecNumber evidence="13">3.6.4.-</ecNumber>
    </recommendedName>
</protein>
<dbReference type="InterPro" id="IPR011545">
    <property type="entry name" value="DEAD/DEAH_box_helicase_dom"/>
</dbReference>
<evidence type="ECO:0000313" key="16">
    <source>
        <dbReference type="EMBL" id="PFG37513.1"/>
    </source>
</evidence>
<dbReference type="Pfam" id="PF00270">
    <property type="entry name" value="DEAD"/>
    <property type="match status" value="1"/>
</dbReference>
<evidence type="ECO:0000256" key="13">
    <source>
        <dbReference type="HAMAP-Rule" id="MF_00969"/>
    </source>
</evidence>
<evidence type="ECO:0000256" key="3">
    <source>
        <dbReference type="ARBA" id="ARBA00022741"/>
    </source>
</evidence>
<dbReference type="Pfam" id="PF02559">
    <property type="entry name" value="CarD_TRCF_RID"/>
    <property type="match status" value="1"/>
</dbReference>
<evidence type="ECO:0000256" key="7">
    <source>
        <dbReference type="ARBA" id="ARBA00022840"/>
    </source>
</evidence>
<dbReference type="GO" id="GO:0005524">
    <property type="term" value="F:ATP binding"/>
    <property type="evidence" value="ECO:0007669"/>
    <property type="project" value="UniProtKB-UniRule"/>
</dbReference>
<comment type="function">
    <text evidence="13">Couples transcription and DNA repair by recognizing RNA polymerase (RNAP) stalled at DNA lesions. Mediates ATP-dependent release of RNAP and its truncated transcript from the DNA, and recruitment of nucleotide excision repair machinery to the damaged site.</text>
</comment>
<dbReference type="SMART" id="SM00982">
    <property type="entry name" value="TRCF"/>
    <property type="match status" value="1"/>
</dbReference>
<dbReference type="Proteomes" id="UP000221394">
    <property type="component" value="Unassembled WGS sequence"/>
</dbReference>
<dbReference type="GO" id="GO:0006355">
    <property type="term" value="P:regulation of DNA-templated transcription"/>
    <property type="evidence" value="ECO:0007669"/>
    <property type="project" value="UniProtKB-UniRule"/>
</dbReference>
<keyword evidence="17" id="KW-1185">Reference proteome</keyword>
<dbReference type="SUPFAM" id="SSF143517">
    <property type="entry name" value="TRCF domain-like"/>
    <property type="match status" value="1"/>
</dbReference>
<evidence type="ECO:0000256" key="6">
    <source>
        <dbReference type="ARBA" id="ARBA00022806"/>
    </source>
</evidence>
<dbReference type="NCBIfam" id="TIGR00580">
    <property type="entry name" value="mfd"/>
    <property type="match status" value="1"/>
</dbReference>
<dbReference type="PANTHER" id="PTHR47964:SF1">
    <property type="entry name" value="ATP-DEPENDENT DNA HELICASE HOMOLOG RECG, CHLOROPLASTIC"/>
    <property type="match status" value="1"/>
</dbReference>
<evidence type="ECO:0000256" key="1">
    <source>
        <dbReference type="ARBA" id="ARBA00004496"/>
    </source>
</evidence>
<dbReference type="InterPro" id="IPR003711">
    <property type="entry name" value="CarD-like/TRCF_RID"/>
</dbReference>
<name>A0A2A9EFC6_9MICO</name>
<dbReference type="FunFam" id="3.40.50.300:FF:000546">
    <property type="entry name" value="Transcription-repair-coupling factor"/>
    <property type="match status" value="1"/>
</dbReference>
<dbReference type="InterPro" id="IPR001650">
    <property type="entry name" value="Helicase_C-like"/>
</dbReference>
<evidence type="ECO:0000256" key="12">
    <source>
        <dbReference type="ARBA" id="ARBA00070128"/>
    </source>
</evidence>
<dbReference type="GO" id="GO:0005737">
    <property type="term" value="C:cytoplasm"/>
    <property type="evidence" value="ECO:0007669"/>
    <property type="project" value="UniProtKB-SubCell"/>
</dbReference>
<dbReference type="GO" id="GO:0003684">
    <property type="term" value="F:damaged DNA binding"/>
    <property type="evidence" value="ECO:0007669"/>
    <property type="project" value="InterPro"/>
</dbReference>
<dbReference type="GO" id="GO:0003678">
    <property type="term" value="F:DNA helicase activity"/>
    <property type="evidence" value="ECO:0007669"/>
    <property type="project" value="TreeGrafter"/>
</dbReference>
<keyword evidence="2 13" id="KW-0963">Cytoplasm</keyword>
<evidence type="ECO:0000256" key="5">
    <source>
        <dbReference type="ARBA" id="ARBA00022801"/>
    </source>
</evidence>
<accession>A0A2A9EFC6</accession>
<gene>
    <name evidence="13" type="primary">mfd</name>
    <name evidence="16" type="ORF">ATL41_2279</name>
</gene>
<dbReference type="EMBL" id="PDJH01000001">
    <property type="protein sequence ID" value="PFG37513.1"/>
    <property type="molecule type" value="Genomic_DNA"/>
</dbReference>
<feature type="domain" description="Helicase C-terminal" evidence="15">
    <location>
        <begin position="842"/>
        <end position="999"/>
    </location>
</feature>
<dbReference type="InterPro" id="IPR005118">
    <property type="entry name" value="TRCF_C"/>
</dbReference>
<dbReference type="GO" id="GO:0016787">
    <property type="term" value="F:hydrolase activity"/>
    <property type="evidence" value="ECO:0007669"/>
    <property type="project" value="UniProtKB-KW"/>
</dbReference>
<dbReference type="RefSeq" id="WP_098458553.1">
    <property type="nucleotide sequence ID" value="NZ_PDJH01000001.1"/>
</dbReference>
<keyword evidence="9 13" id="KW-0234">DNA repair</keyword>
<dbReference type="Gene3D" id="3.40.50.11180">
    <property type="match status" value="1"/>
</dbReference>
<dbReference type="InterPro" id="IPR027417">
    <property type="entry name" value="P-loop_NTPase"/>
</dbReference>
<dbReference type="SMART" id="SM00490">
    <property type="entry name" value="HELICc"/>
    <property type="match status" value="1"/>
</dbReference>
<keyword evidence="7 13" id="KW-0067">ATP-binding</keyword>
<keyword evidence="6" id="KW-0347">Helicase</keyword>
<dbReference type="InterPro" id="IPR047112">
    <property type="entry name" value="RecG/Mfd"/>
</dbReference>
<evidence type="ECO:0000259" key="15">
    <source>
        <dbReference type="PROSITE" id="PS51194"/>
    </source>
</evidence>
<evidence type="ECO:0000256" key="10">
    <source>
        <dbReference type="ARBA" id="ARBA00061104"/>
    </source>
</evidence>
<dbReference type="FunFam" id="3.40.50.300:FF:000300">
    <property type="entry name" value="Transcription-repair-coupling factor"/>
    <property type="match status" value="1"/>
</dbReference>
<evidence type="ECO:0000256" key="4">
    <source>
        <dbReference type="ARBA" id="ARBA00022763"/>
    </source>
</evidence>
<dbReference type="CDD" id="cd17991">
    <property type="entry name" value="DEXHc_TRCF"/>
    <property type="match status" value="1"/>
</dbReference>
<dbReference type="InterPro" id="IPR004576">
    <property type="entry name" value="Mfd"/>
</dbReference>